<sequence>MLATNLGCVRCLNKKDRKCQICSSSTPRLTAAALSCIAAEILPVRHPARNSPQASDIRAALGAFTTSQANLRQGRVVAVRELEYVGGSPKFAPNGRDFAFLAPQFHGDLRRPVPPHIGGMHKEQGDCFELKFVLEDGRSGELPIRPWRKPTQIDWAWTRDGNSVVYVDVDLAQSCLYVVALDLREEMRRQVDISLNAQATAELKHLSIALSAYGDYVIAAE</sequence>
<accession>A0AAW1PF18</accession>
<proteinExistence type="predicted"/>
<keyword evidence="2" id="KW-1185">Reference proteome</keyword>
<reference evidence="1 2" key="1">
    <citation type="journal article" date="2024" name="Nat. Commun.">
        <title>Phylogenomics reveals the evolutionary origins of lichenization in chlorophyte algae.</title>
        <authorList>
            <person name="Puginier C."/>
            <person name="Libourel C."/>
            <person name="Otte J."/>
            <person name="Skaloud P."/>
            <person name="Haon M."/>
            <person name="Grisel S."/>
            <person name="Petersen M."/>
            <person name="Berrin J.G."/>
            <person name="Delaux P.M."/>
            <person name="Dal Grande F."/>
            <person name="Keller J."/>
        </authorList>
    </citation>
    <scope>NUCLEOTIDE SEQUENCE [LARGE SCALE GENOMIC DNA]</scope>
    <source>
        <strain evidence="1 2">SAG 2036</strain>
    </source>
</reference>
<comment type="caution">
    <text evidence="1">The sequence shown here is derived from an EMBL/GenBank/DDBJ whole genome shotgun (WGS) entry which is preliminary data.</text>
</comment>
<dbReference type="AlphaFoldDB" id="A0AAW1PF18"/>
<name>A0AAW1PF18_9CHLO</name>
<gene>
    <name evidence="1" type="ORF">WJX73_001162</name>
</gene>
<evidence type="ECO:0000313" key="2">
    <source>
        <dbReference type="Proteomes" id="UP001465755"/>
    </source>
</evidence>
<dbReference type="Proteomes" id="UP001465755">
    <property type="component" value="Unassembled WGS sequence"/>
</dbReference>
<organism evidence="1 2">
    <name type="scientific">Symbiochloris irregularis</name>
    <dbReference type="NCBI Taxonomy" id="706552"/>
    <lineage>
        <taxon>Eukaryota</taxon>
        <taxon>Viridiplantae</taxon>
        <taxon>Chlorophyta</taxon>
        <taxon>core chlorophytes</taxon>
        <taxon>Trebouxiophyceae</taxon>
        <taxon>Trebouxiales</taxon>
        <taxon>Trebouxiaceae</taxon>
        <taxon>Symbiochloris</taxon>
    </lineage>
</organism>
<evidence type="ECO:0000313" key="1">
    <source>
        <dbReference type="EMBL" id="KAK9807076.1"/>
    </source>
</evidence>
<dbReference type="EMBL" id="JALJOQ010000034">
    <property type="protein sequence ID" value="KAK9807076.1"/>
    <property type="molecule type" value="Genomic_DNA"/>
</dbReference>
<protein>
    <submittedName>
        <fullName evidence="1">Uncharacterized protein</fullName>
    </submittedName>
</protein>